<evidence type="ECO:0000256" key="2">
    <source>
        <dbReference type="SAM" id="MobiDB-lite"/>
    </source>
</evidence>
<dbReference type="PROSITE" id="PS50106">
    <property type="entry name" value="PDZ"/>
    <property type="match status" value="4"/>
</dbReference>
<dbReference type="Proteomes" id="UP000009022">
    <property type="component" value="Unassembled WGS sequence"/>
</dbReference>
<dbReference type="OrthoDB" id="10007415at2759"/>
<dbReference type="SMART" id="SM00228">
    <property type="entry name" value="PDZ"/>
    <property type="match status" value="4"/>
</dbReference>
<dbReference type="PANTHER" id="PTHR14191">
    <property type="entry name" value="PDZ DOMAIN CONTAINING PROTEIN"/>
    <property type="match status" value="1"/>
</dbReference>
<evidence type="ECO:0000259" key="3">
    <source>
        <dbReference type="PROSITE" id="PS50106"/>
    </source>
</evidence>
<dbReference type="CTD" id="6749983"/>
<dbReference type="InterPro" id="IPR051067">
    <property type="entry name" value="NHER"/>
</dbReference>
<dbReference type="EMBL" id="DS985241">
    <property type="protein sequence ID" value="EDV29567.1"/>
    <property type="molecule type" value="Genomic_DNA"/>
</dbReference>
<dbReference type="CDD" id="cd06768">
    <property type="entry name" value="PDZ_NHERF-like"/>
    <property type="match status" value="4"/>
</dbReference>
<dbReference type="FunCoup" id="B3RLQ2">
    <property type="interactions" value="46"/>
</dbReference>
<dbReference type="InterPro" id="IPR001478">
    <property type="entry name" value="PDZ"/>
</dbReference>
<dbReference type="SUPFAM" id="SSF50156">
    <property type="entry name" value="PDZ domain-like"/>
    <property type="match status" value="4"/>
</dbReference>
<dbReference type="GO" id="GO:0072659">
    <property type="term" value="P:protein localization to plasma membrane"/>
    <property type="evidence" value="ECO:0000318"/>
    <property type="project" value="GO_Central"/>
</dbReference>
<dbReference type="Pfam" id="PF00595">
    <property type="entry name" value="PDZ"/>
    <property type="match status" value="4"/>
</dbReference>
<protein>
    <recommendedName>
        <fullName evidence="3">PDZ domain-containing protein</fullName>
    </recommendedName>
</protein>
<dbReference type="AlphaFoldDB" id="B3RLQ2"/>
<reference evidence="4 5" key="1">
    <citation type="journal article" date="2008" name="Nature">
        <title>The Trichoplax genome and the nature of placozoans.</title>
        <authorList>
            <person name="Srivastava M."/>
            <person name="Begovic E."/>
            <person name="Chapman J."/>
            <person name="Putnam N.H."/>
            <person name="Hellsten U."/>
            <person name="Kawashima T."/>
            <person name="Kuo A."/>
            <person name="Mitros T."/>
            <person name="Salamov A."/>
            <person name="Carpenter M.L."/>
            <person name="Signorovitch A.Y."/>
            <person name="Moreno M.A."/>
            <person name="Kamm K."/>
            <person name="Grimwood J."/>
            <person name="Schmutz J."/>
            <person name="Shapiro H."/>
            <person name="Grigoriev I.V."/>
            <person name="Buss L.W."/>
            <person name="Schierwater B."/>
            <person name="Dellaporta S.L."/>
            <person name="Rokhsar D.S."/>
        </authorList>
    </citation>
    <scope>NUCLEOTIDE SEQUENCE [LARGE SCALE GENOMIC DNA]</scope>
    <source>
        <strain evidence="4 5">Grell-BS-1999</strain>
    </source>
</reference>
<feature type="domain" description="PDZ" evidence="3">
    <location>
        <begin position="232"/>
        <end position="312"/>
    </location>
</feature>
<dbReference type="KEGG" id="tad:TRIADDRAFT_52081"/>
<feature type="domain" description="PDZ" evidence="3">
    <location>
        <begin position="123"/>
        <end position="204"/>
    </location>
</feature>
<dbReference type="HOGENOM" id="CLU_031712_1_0_1"/>
<dbReference type="Gene3D" id="2.30.42.10">
    <property type="match status" value="4"/>
</dbReference>
<dbReference type="OMA" id="HKPRIAQ"/>
<sequence>MTEIAPGIRILTVTRAATGYGFSIHRVAGKSGHYIQNVDAGGAAEAAGLKANDYVIEINSINVEDKQHADVVTLIKSGGNQILFLVADNEDAARRRNVTTSVSTSASMTTSSTTVTTVSSKRLISIERSSGLSFGFTLRDDGNQSGHIVTQVASGSPSEMAGMAVGDRAVEINGTNVQNLTTNDVVKIIKSGGDKVTLLLVDSITQTTNGNATNGSAAKAEPSIFTFNGTRAITIRKGQLGFGFTVQGLLGRRGHTIQNIESGLPAEQAGLKNDDYLIEVNGLNVETFNHAEIVQVIKEAGDSLTFVVCDLGETPFIAQTSNVSADAALGVATSAAAIESVAPAAAAAPAPTSKQVEEEAAATTVAAAVVADVVAEKAEESEATPAQNGNDIDSSRREVTLRRGAKGFGFSLQCEKGRRGNFIQAVTPDGVADQAGLRNGDRVLEANGKNVENLSHPEVIQIVKAGGDTIMFVVTDKNLDDDTRVITNNFAPVAANELVFENKERLLSKISKSLPTFDGNWQFKVDNLNML</sequence>
<dbReference type="RefSeq" id="XP_002108769.1">
    <property type="nucleotide sequence ID" value="XM_002108733.1"/>
</dbReference>
<evidence type="ECO:0000256" key="1">
    <source>
        <dbReference type="ARBA" id="ARBA00022737"/>
    </source>
</evidence>
<evidence type="ECO:0000313" key="4">
    <source>
        <dbReference type="EMBL" id="EDV29567.1"/>
    </source>
</evidence>
<evidence type="ECO:0000313" key="5">
    <source>
        <dbReference type="Proteomes" id="UP000009022"/>
    </source>
</evidence>
<dbReference type="GeneID" id="6749983"/>
<accession>B3RLQ2</accession>
<dbReference type="GO" id="GO:0043495">
    <property type="term" value="F:protein-membrane adaptor activity"/>
    <property type="evidence" value="ECO:0000318"/>
    <property type="project" value="GO_Central"/>
</dbReference>
<feature type="region of interest" description="Disordered" evidence="2">
    <location>
        <begin position="377"/>
        <end position="398"/>
    </location>
</feature>
<feature type="domain" description="PDZ" evidence="3">
    <location>
        <begin position="10"/>
        <end position="90"/>
    </location>
</feature>
<dbReference type="InterPro" id="IPR036034">
    <property type="entry name" value="PDZ_sf"/>
</dbReference>
<gene>
    <name evidence="4" type="ORF">TRIADDRAFT_52081</name>
</gene>
<name>B3RLQ2_TRIAD</name>
<dbReference type="PANTHER" id="PTHR14191:SF3">
    <property type="entry name" value="NA(+)_H(+) EXCHANGE REGULATORY COFACTOR-LIKE PROTEIN NRFL-1"/>
    <property type="match status" value="1"/>
</dbReference>
<proteinExistence type="predicted"/>
<keyword evidence="1" id="KW-0677">Repeat</keyword>
<feature type="domain" description="PDZ" evidence="3">
    <location>
        <begin position="398"/>
        <end position="478"/>
    </location>
</feature>
<dbReference type="eggNOG" id="KOG3528">
    <property type="taxonomic scope" value="Eukaryota"/>
</dbReference>
<dbReference type="InParanoid" id="B3RLQ2"/>
<dbReference type="STRING" id="10228.B3RLQ2"/>
<organism evidence="4 5">
    <name type="scientific">Trichoplax adhaerens</name>
    <name type="common">Trichoplax reptans</name>
    <dbReference type="NCBI Taxonomy" id="10228"/>
    <lineage>
        <taxon>Eukaryota</taxon>
        <taxon>Metazoa</taxon>
        <taxon>Placozoa</taxon>
        <taxon>Uniplacotomia</taxon>
        <taxon>Trichoplacea</taxon>
        <taxon>Trichoplacidae</taxon>
        <taxon>Trichoplax</taxon>
    </lineage>
</organism>
<dbReference type="GO" id="GO:0016324">
    <property type="term" value="C:apical plasma membrane"/>
    <property type="evidence" value="ECO:0000318"/>
    <property type="project" value="GO_Central"/>
</dbReference>
<dbReference type="PhylomeDB" id="B3RLQ2"/>
<keyword evidence="5" id="KW-1185">Reference proteome</keyword>